<keyword evidence="2" id="KW-1185">Reference proteome</keyword>
<dbReference type="Gene3D" id="3.40.50.1820">
    <property type="entry name" value="alpha/beta hydrolase"/>
    <property type="match status" value="1"/>
</dbReference>
<organism evidence="1 2">
    <name type="scientific">Paracoccus seriniphilus</name>
    <dbReference type="NCBI Taxonomy" id="184748"/>
    <lineage>
        <taxon>Bacteria</taxon>
        <taxon>Pseudomonadati</taxon>
        <taxon>Pseudomonadota</taxon>
        <taxon>Alphaproteobacteria</taxon>
        <taxon>Rhodobacterales</taxon>
        <taxon>Paracoccaceae</taxon>
        <taxon>Paracoccus</taxon>
    </lineage>
</organism>
<sequence length="145" mass="16192">MLDAHTDRFLRNLFRNNLPPAPPEPGMMMINLATAAAPAGDPVMSGEDLAVFIAAFEETGFTASINWYRNMDRNWHILADVDPIVRQPALMIYGTRDMIPPSEALADFVPNVEMLSLDSGHWIQQEKPGETTRTILDWLAVRQAA</sequence>
<dbReference type="SUPFAM" id="SSF53474">
    <property type="entry name" value="alpha/beta-Hydrolases"/>
    <property type="match status" value="1"/>
</dbReference>
<evidence type="ECO:0000313" key="1">
    <source>
        <dbReference type="EMBL" id="SNT71507.1"/>
    </source>
</evidence>
<dbReference type="InterPro" id="IPR029058">
    <property type="entry name" value="AB_hydrolase_fold"/>
</dbReference>
<evidence type="ECO:0008006" key="3">
    <source>
        <dbReference type="Google" id="ProtNLM"/>
    </source>
</evidence>
<reference evidence="1 2" key="1">
    <citation type="submission" date="2017-07" db="EMBL/GenBank/DDBJ databases">
        <authorList>
            <person name="Sun Z.S."/>
            <person name="Albrecht U."/>
            <person name="Echele G."/>
            <person name="Lee C.C."/>
        </authorList>
    </citation>
    <scope>NUCLEOTIDE SEQUENCE [LARGE SCALE GENOMIC DNA]</scope>
    <source>
        <strain evidence="1 2">DSM 14827</strain>
    </source>
</reference>
<dbReference type="Proteomes" id="UP000198307">
    <property type="component" value="Unassembled WGS sequence"/>
</dbReference>
<name>A0A239PP71_9RHOB</name>
<gene>
    <name evidence="1" type="ORF">SAMN05444959_10215</name>
</gene>
<proteinExistence type="predicted"/>
<dbReference type="PANTHER" id="PTHR43329">
    <property type="entry name" value="EPOXIDE HYDROLASE"/>
    <property type="match status" value="1"/>
</dbReference>
<dbReference type="EMBL" id="FZQB01000002">
    <property type="protein sequence ID" value="SNT71507.1"/>
    <property type="molecule type" value="Genomic_DNA"/>
</dbReference>
<evidence type="ECO:0000313" key="2">
    <source>
        <dbReference type="Proteomes" id="UP000198307"/>
    </source>
</evidence>
<dbReference type="AlphaFoldDB" id="A0A239PP71"/>
<accession>A0A239PP71</accession>
<protein>
    <recommendedName>
        <fullName evidence="3">Alpha/beta hydrolase fold</fullName>
    </recommendedName>
</protein>
<dbReference type="RefSeq" id="WP_179217623.1">
    <property type="nucleotide sequence ID" value="NZ_CP067129.1"/>
</dbReference>